<gene>
    <name evidence="1" type="ORF">Cgig2_023153</name>
</gene>
<proteinExistence type="predicted"/>
<dbReference type="Proteomes" id="UP001153076">
    <property type="component" value="Unassembled WGS sequence"/>
</dbReference>
<dbReference type="InterPro" id="IPR029058">
    <property type="entry name" value="AB_hydrolase_fold"/>
</dbReference>
<reference evidence="1" key="1">
    <citation type="submission" date="2022-04" db="EMBL/GenBank/DDBJ databases">
        <title>Carnegiea gigantea Genome sequencing and assembly v2.</title>
        <authorList>
            <person name="Copetti D."/>
            <person name="Sanderson M.J."/>
            <person name="Burquez A."/>
            <person name="Wojciechowski M.F."/>
        </authorList>
    </citation>
    <scope>NUCLEOTIDE SEQUENCE</scope>
    <source>
        <strain evidence="1">SGP5-SGP5p</strain>
        <tissue evidence="1">Aerial part</tissue>
    </source>
</reference>
<dbReference type="GO" id="GO:0016020">
    <property type="term" value="C:membrane"/>
    <property type="evidence" value="ECO:0007669"/>
    <property type="project" value="TreeGrafter"/>
</dbReference>
<dbReference type="SUPFAM" id="SSF53474">
    <property type="entry name" value="alpha/beta-Hydrolases"/>
    <property type="match status" value="1"/>
</dbReference>
<dbReference type="PANTHER" id="PTHR22753">
    <property type="entry name" value="TRANSMEMBRANE PROTEIN 68"/>
    <property type="match status" value="1"/>
</dbReference>
<evidence type="ECO:0000313" key="1">
    <source>
        <dbReference type="EMBL" id="KAJ8441589.1"/>
    </source>
</evidence>
<accession>A0A9Q1KDN9</accession>
<organism evidence="1 2">
    <name type="scientific">Carnegiea gigantea</name>
    <dbReference type="NCBI Taxonomy" id="171969"/>
    <lineage>
        <taxon>Eukaryota</taxon>
        <taxon>Viridiplantae</taxon>
        <taxon>Streptophyta</taxon>
        <taxon>Embryophyta</taxon>
        <taxon>Tracheophyta</taxon>
        <taxon>Spermatophyta</taxon>
        <taxon>Magnoliopsida</taxon>
        <taxon>eudicotyledons</taxon>
        <taxon>Gunneridae</taxon>
        <taxon>Pentapetalae</taxon>
        <taxon>Caryophyllales</taxon>
        <taxon>Cactineae</taxon>
        <taxon>Cactaceae</taxon>
        <taxon>Cactoideae</taxon>
        <taxon>Echinocereeae</taxon>
        <taxon>Carnegiea</taxon>
    </lineage>
</organism>
<dbReference type="AlphaFoldDB" id="A0A9Q1KDN9"/>
<evidence type="ECO:0000313" key="2">
    <source>
        <dbReference type="Proteomes" id="UP001153076"/>
    </source>
</evidence>
<dbReference type="EMBL" id="JAKOGI010000161">
    <property type="protein sequence ID" value="KAJ8441589.1"/>
    <property type="molecule type" value="Genomic_DNA"/>
</dbReference>
<protein>
    <submittedName>
        <fullName evidence="1">Uncharacterized protein</fullName>
    </submittedName>
</protein>
<dbReference type="PANTHER" id="PTHR22753:SF24">
    <property type="entry name" value="ESTERASE_LIPASE_THIOESTERASE FAMILY PROTEIN"/>
    <property type="match status" value="1"/>
</dbReference>
<comment type="caution">
    <text evidence="1">The sequence shown here is derived from an EMBL/GenBank/DDBJ whole genome shotgun (WGS) entry which is preliminary data.</text>
</comment>
<sequence>MAAATGAYFAGLSFRRNTPAMAACRPGTKLPAVATERSTVELSSTDLLAERKFENTPEVVRASPPKKVLEEDEGERMTLRDYFEQAKVLIRSEGGHRPPRWFSPLECGSRVHNSPLLLYLPGQSLSSPSSSGFGLNQISVNIRRMLHGLGYEVSGTDKDPMSYTQSIVSDTGTAGQNGEFGYHSIRPPTQELMVSDLDSFYNIGNLGTLVGVFNMPTADAHFSSLSEGFLIYGVCIYLSRIGLHSKVPFQLVQLVEETVRSENLHCPDRPIYLVGESIGACLALALAAENQILILYSFWLIPVRLSSIGFTS</sequence>
<dbReference type="OrthoDB" id="1750381at2759"/>
<name>A0A9Q1KDN9_9CARY</name>
<keyword evidence="2" id="KW-1185">Reference proteome</keyword>